<dbReference type="EMBL" id="BQNB010011592">
    <property type="protein sequence ID" value="GJS92593.1"/>
    <property type="molecule type" value="Genomic_DNA"/>
</dbReference>
<keyword evidence="5" id="KW-0539">Nucleus</keyword>
<feature type="domain" description="HAT C-terminal dimerisation" evidence="7">
    <location>
        <begin position="190"/>
        <end position="249"/>
    </location>
</feature>
<feature type="compositionally biased region" description="Polar residues" evidence="6">
    <location>
        <begin position="1"/>
        <end position="10"/>
    </location>
</feature>
<keyword evidence="4" id="KW-0862">Zinc</keyword>
<dbReference type="SUPFAM" id="SSF53098">
    <property type="entry name" value="Ribonuclease H-like"/>
    <property type="match status" value="1"/>
</dbReference>
<evidence type="ECO:0000256" key="1">
    <source>
        <dbReference type="ARBA" id="ARBA00004123"/>
    </source>
</evidence>
<feature type="region of interest" description="Disordered" evidence="6">
    <location>
        <begin position="42"/>
        <end position="99"/>
    </location>
</feature>
<accession>A0ABQ4ZQM9</accession>
<sequence>MTKAQDQISHSMKEQAYNVDRDKDYKSLTTKAISLISRRSVTMNSLQSRNKQKTSQATSVPAGSRNSSASVTAGGSAPAASRNRPAVNSAGRPNPTGRVGQAAHLATAQSNLAGWSKRPAPAPVSEVIMGYRQQFASFVIQEGLSFNHFDNARLTRVIQNTLQPRYTQVSRATLKRDCMKAWRDAKAELIKGRETQFPVLAAMARDLLSVQASTVASESAFSTSRRVLLIRRTRLTPTSLEMCIYLKDHLDEAERIQHIASVEDRLEYEGQLHDVEVTTGEANTIFNEELALDEATSEARSSEADEEGVNLEQALI</sequence>
<feature type="compositionally biased region" description="Polar residues" evidence="6">
    <location>
        <begin position="42"/>
        <end position="73"/>
    </location>
</feature>
<name>A0ABQ4ZQM9_9ASTR</name>
<evidence type="ECO:0000256" key="3">
    <source>
        <dbReference type="ARBA" id="ARBA00022771"/>
    </source>
</evidence>
<reference evidence="8" key="2">
    <citation type="submission" date="2022-01" db="EMBL/GenBank/DDBJ databases">
        <authorList>
            <person name="Yamashiro T."/>
            <person name="Shiraishi A."/>
            <person name="Satake H."/>
            <person name="Nakayama K."/>
        </authorList>
    </citation>
    <scope>NUCLEOTIDE SEQUENCE</scope>
</reference>
<comment type="subcellular location">
    <subcellularLocation>
        <location evidence="1">Nucleus</location>
    </subcellularLocation>
</comment>
<evidence type="ECO:0000259" key="7">
    <source>
        <dbReference type="Pfam" id="PF05699"/>
    </source>
</evidence>
<evidence type="ECO:0000256" key="4">
    <source>
        <dbReference type="ARBA" id="ARBA00022833"/>
    </source>
</evidence>
<keyword evidence="3" id="KW-0863">Zinc-finger</keyword>
<reference evidence="8" key="1">
    <citation type="journal article" date="2022" name="Int. J. Mol. Sci.">
        <title>Draft Genome of Tanacetum Coccineum: Genomic Comparison of Closely Related Tanacetum-Family Plants.</title>
        <authorList>
            <person name="Yamashiro T."/>
            <person name="Shiraishi A."/>
            <person name="Nakayama K."/>
            <person name="Satake H."/>
        </authorList>
    </citation>
    <scope>NUCLEOTIDE SEQUENCE</scope>
</reference>
<dbReference type="InterPro" id="IPR012337">
    <property type="entry name" value="RNaseH-like_sf"/>
</dbReference>
<evidence type="ECO:0000256" key="2">
    <source>
        <dbReference type="ARBA" id="ARBA00022723"/>
    </source>
</evidence>
<organism evidence="8 9">
    <name type="scientific">Tanacetum coccineum</name>
    <dbReference type="NCBI Taxonomy" id="301880"/>
    <lineage>
        <taxon>Eukaryota</taxon>
        <taxon>Viridiplantae</taxon>
        <taxon>Streptophyta</taxon>
        <taxon>Embryophyta</taxon>
        <taxon>Tracheophyta</taxon>
        <taxon>Spermatophyta</taxon>
        <taxon>Magnoliopsida</taxon>
        <taxon>eudicotyledons</taxon>
        <taxon>Gunneridae</taxon>
        <taxon>Pentapetalae</taxon>
        <taxon>asterids</taxon>
        <taxon>campanulids</taxon>
        <taxon>Asterales</taxon>
        <taxon>Asteraceae</taxon>
        <taxon>Asteroideae</taxon>
        <taxon>Anthemideae</taxon>
        <taxon>Anthemidinae</taxon>
        <taxon>Tanacetum</taxon>
    </lineage>
</organism>
<protein>
    <submittedName>
        <fullName evidence="8">Zinc finger BED domain-containing protein RICESLEEPER 2</fullName>
    </submittedName>
</protein>
<keyword evidence="2" id="KW-0479">Metal-binding</keyword>
<dbReference type="InterPro" id="IPR008906">
    <property type="entry name" value="HATC_C_dom"/>
</dbReference>
<dbReference type="PANTHER" id="PTHR46481:SF10">
    <property type="entry name" value="ZINC FINGER BED DOMAIN-CONTAINING PROTEIN 39"/>
    <property type="match status" value="1"/>
</dbReference>
<gene>
    <name evidence="8" type="ORF">Tco_0799561</name>
</gene>
<dbReference type="Pfam" id="PF05699">
    <property type="entry name" value="Dimer_Tnp_hAT"/>
    <property type="match status" value="1"/>
</dbReference>
<dbReference type="PANTHER" id="PTHR46481">
    <property type="entry name" value="ZINC FINGER BED DOMAIN-CONTAINING PROTEIN 4"/>
    <property type="match status" value="1"/>
</dbReference>
<proteinExistence type="predicted"/>
<dbReference type="InterPro" id="IPR052035">
    <property type="entry name" value="ZnF_BED_domain_contain"/>
</dbReference>
<dbReference type="Proteomes" id="UP001151760">
    <property type="component" value="Unassembled WGS sequence"/>
</dbReference>
<evidence type="ECO:0000313" key="9">
    <source>
        <dbReference type="Proteomes" id="UP001151760"/>
    </source>
</evidence>
<evidence type="ECO:0000313" key="8">
    <source>
        <dbReference type="EMBL" id="GJS92593.1"/>
    </source>
</evidence>
<feature type="region of interest" description="Disordered" evidence="6">
    <location>
        <begin position="1"/>
        <end position="24"/>
    </location>
</feature>
<keyword evidence="9" id="KW-1185">Reference proteome</keyword>
<evidence type="ECO:0000256" key="5">
    <source>
        <dbReference type="ARBA" id="ARBA00023242"/>
    </source>
</evidence>
<evidence type="ECO:0000256" key="6">
    <source>
        <dbReference type="SAM" id="MobiDB-lite"/>
    </source>
</evidence>
<feature type="region of interest" description="Disordered" evidence="6">
    <location>
        <begin position="296"/>
        <end position="316"/>
    </location>
</feature>
<comment type="caution">
    <text evidence="8">The sequence shown here is derived from an EMBL/GenBank/DDBJ whole genome shotgun (WGS) entry which is preliminary data.</text>
</comment>